<name>A0A0Q3K6K2_BRADI</name>
<evidence type="ECO:0000256" key="1">
    <source>
        <dbReference type="SAM" id="MobiDB-lite"/>
    </source>
</evidence>
<reference evidence="2" key="2">
    <citation type="submission" date="2017-06" db="EMBL/GenBank/DDBJ databases">
        <title>WGS assembly of Brachypodium distachyon.</title>
        <authorList>
            <consortium name="The International Brachypodium Initiative"/>
            <person name="Lucas S."/>
            <person name="Harmon-Smith M."/>
            <person name="Lail K."/>
            <person name="Tice H."/>
            <person name="Grimwood J."/>
            <person name="Bruce D."/>
            <person name="Barry K."/>
            <person name="Shu S."/>
            <person name="Lindquist E."/>
            <person name="Wang M."/>
            <person name="Pitluck S."/>
            <person name="Vogel J.P."/>
            <person name="Garvin D.F."/>
            <person name="Mockler T.C."/>
            <person name="Schmutz J."/>
            <person name="Rokhsar D."/>
            <person name="Bevan M.W."/>
        </authorList>
    </citation>
    <scope>NUCLEOTIDE SEQUENCE</scope>
    <source>
        <strain evidence="2">Bd21</strain>
    </source>
</reference>
<dbReference type="EMBL" id="CM000880">
    <property type="protein sequence ID" value="KQK20172.1"/>
    <property type="molecule type" value="Genomic_DNA"/>
</dbReference>
<sequence>MAQSNLCATRTPASSPAPAPYLPRHRISIPFWPLSFPPPPVSLAAGAPPPPSSPAAGAPPPPPPQPPTSPATGGLGSGSPWPAAAFAPVLDSLRPTPTTPWLDLPLSQPLLLLDGNPLLGVGDAMAARRTFGAAAPAAQLLLFYVLCWQPMAQRGRSLAAKATAAIPLQLDATAPLELNGHCRAI</sequence>
<evidence type="ECO:0000313" key="3">
    <source>
        <dbReference type="EnsemblPlants" id="KQK20172"/>
    </source>
</evidence>
<evidence type="ECO:0000313" key="2">
    <source>
        <dbReference type="EMBL" id="KQK20172.1"/>
    </source>
</evidence>
<dbReference type="EnsemblPlants" id="KQK20172">
    <property type="protein sequence ID" value="KQK20172"/>
    <property type="gene ID" value="BRADI_1g52975v3"/>
</dbReference>
<feature type="region of interest" description="Disordered" evidence="1">
    <location>
        <begin position="40"/>
        <end position="78"/>
    </location>
</feature>
<accession>A0A0Q3K6K2</accession>
<reference evidence="2 3" key="1">
    <citation type="journal article" date="2010" name="Nature">
        <title>Genome sequencing and analysis of the model grass Brachypodium distachyon.</title>
        <authorList>
            <consortium name="International Brachypodium Initiative"/>
        </authorList>
    </citation>
    <scope>NUCLEOTIDE SEQUENCE [LARGE SCALE GENOMIC DNA]</scope>
    <source>
        <strain evidence="2 3">Bd21</strain>
    </source>
</reference>
<reference evidence="3" key="3">
    <citation type="submission" date="2018-08" db="UniProtKB">
        <authorList>
            <consortium name="EnsemblPlants"/>
        </authorList>
    </citation>
    <scope>IDENTIFICATION</scope>
    <source>
        <strain evidence="3">cv. Bd21</strain>
    </source>
</reference>
<keyword evidence="4" id="KW-1185">Reference proteome</keyword>
<dbReference type="Gramene" id="KQK20172">
    <property type="protein sequence ID" value="KQK20172"/>
    <property type="gene ID" value="BRADI_1g52975v3"/>
</dbReference>
<evidence type="ECO:0000313" key="4">
    <source>
        <dbReference type="Proteomes" id="UP000008810"/>
    </source>
</evidence>
<dbReference type="AlphaFoldDB" id="A0A0Q3K6K2"/>
<feature type="region of interest" description="Disordered" evidence="1">
    <location>
        <begin position="1"/>
        <end position="22"/>
    </location>
</feature>
<dbReference type="InParanoid" id="A0A0Q3K6K2"/>
<proteinExistence type="predicted"/>
<feature type="compositionally biased region" description="Pro residues" evidence="1">
    <location>
        <begin position="40"/>
        <end position="69"/>
    </location>
</feature>
<organism evidence="2">
    <name type="scientific">Brachypodium distachyon</name>
    <name type="common">Purple false brome</name>
    <name type="synonym">Trachynia distachya</name>
    <dbReference type="NCBI Taxonomy" id="15368"/>
    <lineage>
        <taxon>Eukaryota</taxon>
        <taxon>Viridiplantae</taxon>
        <taxon>Streptophyta</taxon>
        <taxon>Embryophyta</taxon>
        <taxon>Tracheophyta</taxon>
        <taxon>Spermatophyta</taxon>
        <taxon>Magnoliopsida</taxon>
        <taxon>Liliopsida</taxon>
        <taxon>Poales</taxon>
        <taxon>Poaceae</taxon>
        <taxon>BOP clade</taxon>
        <taxon>Pooideae</taxon>
        <taxon>Stipodae</taxon>
        <taxon>Brachypodieae</taxon>
        <taxon>Brachypodium</taxon>
    </lineage>
</organism>
<dbReference type="Proteomes" id="UP000008810">
    <property type="component" value="Chromosome 1"/>
</dbReference>
<protein>
    <submittedName>
        <fullName evidence="2 3">Uncharacterized protein</fullName>
    </submittedName>
</protein>
<gene>
    <name evidence="2" type="ORF">BRADI_1g52975v3</name>
</gene>